<dbReference type="Gene3D" id="3.30.420.10">
    <property type="entry name" value="Ribonuclease H-like superfamily/Ribonuclease H"/>
    <property type="match status" value="1"/>
</dbReference>
<evidence type="ECO:0000256" key="1">
    <source>
        <dbReference type="ARBA" id="ARBA00023015"/>
    </source>
</evidence>
<reference evidence="6" key="1">
    <citation type="submission" date="2009-08" db="EMBL/GenBank/DDBJ databases">
        <title>Annotation of Salpingoeca rosetta.</title>
        <authorList>
            <consortium name="The Broad Institute Genome Sequencing Platform"/>
            <person name="Russ C."/>
            <person name="Cuomo C."/>
            <person name="Burger G."/>
            <person name="Gray M.W."/>
            <person name="Holland P.W.H."/>
            <person name="King N."/>
            <person name="Lang F.B.F."/>
            <person name="Roger A.J."/>
            <person name="Ruiz-Trillo I."/>
            <person name="Young S.K."/>
            <person name="Zeng Q."/>
            <person name="Gargeya S."/>
            <person name="Alvarado L."/>
            <person name="Berlin A."/>
            <person name="Chapman S.B."/>
            <person name="Chen Z."/>
            <person name="Freedman E."/>
            <person name="Gellesch M."/>
            <person name="Goldberg J."/>
            <person name="Griggs A."/>
            <person name="Gujja S."/>
            <person name="Heilman E."/>
            <person name="Heiman D."/>
            <person name="Howarth C."/>
            <person name="Mehta T."/>
            <person name="Neiman D."/>
            <person name="Pearson M."/>
            <person name="Roberts A."/>
            <person name="Saif S."/>
            <person name="Shea T."/>
            <person name="Shenoy N."/>
            <person name="Sisk P."/>
            <person name="Stolte C."/>
            <person name="Sykes S."/>
            <person name="White J."/>
            <person name="Yandava C."/>
            <person name="Haas B."/>
            <person name="Nusbaum C."/>
            <person name="Birren B."/>
        </authorList>
    </citation>
    <scope>NUCLEOTIDE SEQUENCE [LARGE SCALE GENOMIC DNA]</scope>
    <source>
        <strain evidence="6">ATCC 50818</strain>
    </source>
</reference>
<keyword evidence="2" id="KW-0804">Transcription</keyword>
<evidence type="ECO:0000313" key="6">
    <source>
        <dbReference type="EMBL" id="EGD83262.1"/>
    </source>
</evidence>
<feature type="compositionally biased region" description="Acidic residues" evidence="4">
    <location>
        <begin position="1806"/>
        <end position="1822"/>
    </location>
</feature>
<gene>
    <name evidence="6" type="ORF">PTSG_03892</name>
</gene>
<dbReference type="STRING" id="946362.F2U5P6"/>
<accession>F2U5P6</accession>
<dbReference type="InParanoid" id="F2U5P6"/>
<evidence type="ECO:0000256" key="2">
    <source>
        <dbReference type="ARBA" id="ARBA00023163"/>
    </source>
</evidence>
<dbReference type="GeneID" id="16076209"/>
<sequence length="1835" mass="208899">MPTRQPYHPFAGDDDGGDVWDLPLPPYQPFPGDNDGDDVWDHWDLPMPPAPPRPPPPPPRPMRPDMSPPPPPEPVMGATTTPAPQEFMDEADDEEFNRLLYNLAEAAESTQVTNGTTIIATAEQAAAHASNIQHTHAANYAINPDAAGLTHNFEVVAPGAAVPFRAVAADEQAPTSDTVQTSSDIIINSRRHFQEQVMYTFTAKINSMQLLQDNLTEMMVNGRETMSQNDLRTRVTNAFVNAYMRERPLTASSNIVIAGDVHYSVNRLSSGGGPETRAPAEPSGRVQQTVRGGDFDAVRQAVTSHVSGMLDTTMLSMSSSDVELEQVVINISMDGVRTGAGVPQDLADRRAFYETFKICFGAMDVPANPDTGGKEMRLGQDMFCPVNSGADCFYHCLYYHMARNGVRRAFKNAHVDAMHLLSGQPVRTATKDFLNASARVNQNLSRHMVTSHMLRLCDQQLPDAFAENTRGVCIEDVFEMSILALSPIITFDLNRDMRLLPEFSVLHHELLRVLRHTPTDASIQERFDWFMTNCRGEDGLPKFSDAPHVPAGRLCMTQRIARDSPSRATLGAKRFLDIPGVTLERIRLFGEQSPQHQSQFLAEKDRAVWLGFNSRFSHFIDFAKSTRVKVWVQNVSSSYNGLGKMSMSSRTSWICVICGLVMETARSKHKCMSRRCATCRQHFGSLDAYLSHDERRRNEYADGRVRECSVCRKRISNSCFDKHHDECYQRSLRQTTDEHRASGEHVVRCNFCHSMVTCSGDFTMDTHYHTDCQGRQRKAKRCSKCHVAHPKQQPCRISRISKTTQLEWENTDVYVWDIESCTKSVDGSTVHVPNYIHVRLLPRPDVTWESDPGDHRKRGAKPTINLTQEGCDASTTLTERERKTQEECERKALLHFKQDENEWEFDDLTYFLEWVHKLARRSVFIAHNSKGYDAFLLKTAAIRSGLYPAYEHGSGQKLDGLGFKVTAEDENSGQVRTITVSFIDSMNWFPGPLSKLPVTLQCINRDVSKDVFPHSFHTSEHQHYVGTLPAREHWGDISDGDWQALCSRFFTDSAHMFAWQQVLWERGEQQEHMSYEEQTQLAREVNFDKQPFDLREYMKYYCKEDTRVLGLCMAVWRYISLRSFSVCPLIKSTTAASYAMHVYRSCFCKPEGIPTLTRFHEELARQAYAGGRTEKLTPFMCVREDGLDDIIGDLLSDDERQKHLDACRSRYGNRPRLSYIDVTSLYPTVMFFDRLPCDPPQTYVSQLFLGTLLPHERRQYVAHKAKLLDELPDGWENQEGIVMVDVRTKPASELPDDWVPLVGTKSTTTNAHNDKDRKFVFGCIEHAKTMTLTMFDFRLLRDDPNYFMDTIYRVDLMGSGSKDMFKEYIRFLYKMKEEASEPPANREEAEALADRVRRELDVELSVDKLMESENSGLRGLAKLLLNSLFGKFGQRTLTKTEWMSLSEYVDFLKTKVVRHPYRYRLANRRIYGDPEHSNGDFNARVRVRYLDIEDDSTRLRTNVAIAAYITAIARNRLVQMMRALQQLGCALAYCDTDSLVFMDPNGRTFEQLNSALQTIGSRCEIGSMLGQWKPEYEEGKHELLECAQIAAKTYSHKVLCVNGCWDKKKNKPKHQAGELFYTVKCKGMPVKRKSGRTTDVQIPGINQTYFLKDEKDWHWAYKQMVFGQAQQVQIRQINAANFVRRHGDMYMERQAKSFTRTGKDKRVMHPDGPLLPMMPLTVQHAGVDDETHPSKKAKTFYEERRSTAPMDVGRVIDEIAPTDESLQALFTSETGDDTLAHILEQVNEASLMQHAELPSPPPWEQPEGEDGEEEEEEEEGEEGQPAYAYTHAPAL</sequence>
<dbReference type="SUPFAM" id="SSF53098">
    <property type="entry name" value="Ribonuclease H-like"/>
    <property type="match status" value="1"/>
</dbReference>
<dbReference type="InterPro" id="IPR021934">
    <property type="entry name" value="Sox_C"/>
</dbReference>
<dbReference type="PANTHER" id="PTHR33568:SF3">
    <property type="entry name" value="DNA-DIRECTED DNA POLYMERASE"/>
    <property type="match status" value="1"/>
</dbReference>
<evidence type="ECO:0000259" key="5">
    <source>
        <dbReference type="PROSITE" id="PS51516"/>
    </source>
</evidence>
<dbReference type="InterPro" id="IPR043502">
    <property type="entry name" value="DNA/RNA_pol_sf"/>
</dbReference>
<feature type="domain" description="Sox C-terminal" evidence="5">
    <location>
        <begin position="1"/>
        <end position="157"/>
    </location>
</feature>
<dbReference type="PANTHER" id="PTHR33568">
    <property type="entry name" value="DNA POLYMERASE"/>
    <property type="match status" value="1"/>
</dbReference>
<dbReference type="RefSeq" id="XP_004995626.1">
    <property type="nucleotide sequence ID" value="XM_004995569.1"/>
</dbReference>
<evidence type="ECO:0000256" key="3">
    <source>
        <dbReference type="ARBA" id="ARBA00023242"/>
    </source>
</evidence>
<dbReference type="Gene3D" id="3.90.1600.10">
    <property type="entry name" value="Palm domain of DNA polymerase"/>
    <property type="match status" value="1"/>
</dbReference>
<feature type="compositionally biased region" description="Pro residues" evidence="4">
    <location>
        <begin position="46"/>
        <end position="74"/>
    </location>
</feature>
<dbReference type="EMBL" id="GL832962">
    <property type="protein sequence ID" value="EGD83262.1"/>
    <property type="molecule type" value="Genomic_DNA"/>
</dbReference>
<dbReference type="InterPro" id="IPR012337">
    <property type="entry name" value="RNaseH-like_sf"/>
</dbReference>
<evidence type="ECO:0000313" key="7">
    <source>
        <dbReference type="Proteomes" id="UP000007799"/>
    </source>
</evidence>
<dbReference type="Proteomes" id="UP000007799">
    <property type="component" value="Unassembled WGS sequence"/>
</dbReference>
<protein>
    <recommendedName>
        <fullName evidence="5">Sox C-terminal domain-containing protein</fullName>
    </recommendedName>
</protein>
<keyword evidence="1" id="KW-0805">Transcription regulation</keyword>
<dbReference type="InterPro" id="IPR036397">
    <property type="entry name" value="RNaseH_sf"/>
</dbReference>
<dbReference type="InterPro" id="IPR023211">
    <property type="entry name" value="DNA_pol_palm_dom_sf"/>
</dbReference>
<dbReference type="PROSITE" id="PS51516">
    <property type="entry name" value="SOX_C"/>
    <property type="match status" value="1"/>
</dbReference>
<evidence type="ECO:0000256" key="4">
    <source>
        <dbReference type="SAM" id="MobiDB-lite"/>
    </source>
</evidence>
<organism evidence="7">
    <name type="scientific">Salpingoeca rosetta (strain ATCC 50818 / BSB-021)</name>
    <dbReference type="NCBI Taxonomy" id="946362"/>
    <lineage>
        <taxon>Eukaryota</taxon>
        <taxon>Choanoflagellata</taxon>
        <taxon>Craspedida</taxon>
        <taxon>Salpingoecidae</taxon>
        <taxon>Salpingoeca</taxon>
    </lineage>
</organism>
<dbReference type="GO" id="GO:0003676">
    <property type="term" value="F:nucleic acid binding"/>
    <property type="evidence" value="ECO:0007669"/>
    <property type="project" value="InterPro"/>
</dbReference>
<proteinExistence type="predicted"/>
<dbReference type="SUPFAM" id="SSF56672">
    <property type="entry name" value="DNA/RNA polymerases"/>
    <property type="match status" value="1"/>
</dbReference>
<keyword evidence="3" id="KW-0539">Nucleus</keyword>
<dbReference type="OrthoDB" id="6119432at2759"/>
<name>F2U5P6_SALR5</name>
<dbReference type="KEGG" id="sre:PTSG_03892"/>
<feature type="region of interest" description="Disordered" evidence="4">
    <location>
        <begin position="1"/>
        <end position="83"/>
    </location>
</feature>
<keyword evidence="7" id="KW-1185">Reference proteome</keyword>
<feature type="region of interest" description="Disordered" evidence="4">
    <location>
        <begin position="1795"/>
        <end position="1835"/>
    </location>
</feature>